<dbReference type="PANTHER" id="PTHR11228">
    <property type="entry name" value="RADICAL SAM DOMAIN PROTEIN"/>
    <property type="match status" value="1"/>
</dbReference>
<dbReference type="Proteomes" id="UP000463470">
    <property type="component" value="Unassembled WGS sequence"/>
</dbReference>
<organism evidence="7 8">
    <name type="scientific">Heliomicrobium undosum</name>
    <dbReference type="NCBI Taxonomy" id="121734"/>
    <lineage>
        <taxon>Bacteria</taxon>
        <taxon>Bacillati</taxon>
        <taxon>Bacillota</taxon>
        <taxon>Clostridia</taxon>
        <taxon>Eubacteriales</taxon>
        <taxon>Heliobacteriaceae</taxon>
        <taxon>Heliomicrobium</taxon>
    </lineage>
</organism>
<evidence type="ECO:0000256" key="4">
    <source>
        <dbReference type="ARBA" id="ARBA00023014"/>
    </source>
</evidence>
<keyword evidence="5" id="KW-0802">TPR repeat</keyword>
<dbReference type="RefSeq" id="WP_161256615.1">
    <property type="nucleotide sequence ID" value="NZ_WXEY01000004.1"/>
</dbReference>
<keyword evidence="8" id="KW-1185">Reference proteome</keyword>
<evidence type="ECO:0000256" key="5">
    <source>
        <dbReference type="PROSITE-ProRule" id="PRU00339"/>
    </source>
</evidence>
<dbReference type="InterPro" id="IPR019734">
    <property type="entry name" value="TPR_rpt"/>
</dbReference>
<dbReference type="PROSITE" id="PS51918">
    <property type="entry name" value="RADICAL_SAM"/>
    <property type="match status" value="1"/>
</dbReference>
<comment type="caution">
    <text evidence="7">The sequence shown here is derived from an EMBL/GenBank/DDBJ whole genome shotgun (WGS) entry which is preliminary data.</text>
</comment>
<protein>
    <submittedName>
        <fullName evidence="7">Radical SAM protein</fullName>
    </submittedName>
</protein>
<dbReference type="OrthoDB" id="7021155at2"/>
<dbReference type="InterPro" id="IPR007197">
    <property type="entry name" value="rSAM"/>
</dbReference>
<dbReference type="GO" id="GO:0046872">
    <property type="term" value="F:metal ion binding"/>
    <property type="evidence" value="ECO:0007669"/>
    <property type="project" value="UniProtKB-KW"/>
</dbReference>
<dbReference type="PANTHER" id="PTHR11228:SF7">
    <property type="entry name" value="PQQA PEPTIDE CYCLASE"/>
    <property type="match status" value="1"/>
</dbReference>
<keyword evidence="2" id="KW-0479">Metal-binding</keyword>
<keyword evidence="4" id="KW-0411">Iron-sulfur</keyword>
<evidence type="ECO:0000256" key="1">
    <source>
        <dbReference type="ARBA" id="ARBA00022691"/>
    </source>
</evidence>
<name>A0A845L6I1_9FIRM</name>
<dbReference type="GO" id="GO:0003824">
    <property type="term" value="F:catalytic activity"/>
    <property type="evidence" value="ECO:0007669"/>
    <property type="project" value="InterPro"/>
</dbReference>
<dbReference type="InterPro" id="IPR011990">
    <property type="entry name" value="TPR-like_helical_dom_sf"/>
</dbReference>
<dbReference type="SFLD" id="SFLDG01067">
    <property type="entry name" value="SPASM/twitch_domain_containing"/>
    <property type="match status" value="1"/>
</dbReference>
<dbReference type="NCBIfam" id="TIGR04085">
    <property type="entry name" value="rSAM_more_4Fe4S"/>
    <property type="match status" value="1"/>
</dbReference>
<dbReference type="InterPro" id="IPR050377">
    <property type="entry name" value="Radical_SAM_PqqE_MftC-like"/>
</dbReference>
<feature type="repeat" description="TPR" evidence="5">
    <location>
        <begin position="357"/>
        <end position="390"/>
    </location>
</feature>
<dbReference type="SUPFAM" id="SSF102114">
    <property type="entry name" value="Radical SAM enzymes"/>
    <property type="match status" value="1"/>
</dbReference>
<dbReference type="SFLD" id="SFLDS00029">
    <property type="entry name" value="Radical_SAM"/>
    <property type="match status" value="1"/>
</dbReference>
<dbReference type="InterPro" id="IPR058240">
    <property type="entry name" value="rSAM_sf"/>
</dbReference>
<evidence type="ECO:0000259" key="6">
    <source>
        <dbReference type="PROSITE" id="PS51918"/>
    </source>
</evidence>
<dbReference type="CDD" id="cd01335">
    <property type="entry name" value="Radical_SAM"/>
    <property type="match status" value="1"/>
</dbReference>
<dbReference type="EMBL" id="WXEY01000004">
    <property type="protein sequence ID" value="MZP29358.1"/>
    <property type="molecule type" value="Genomic_DNA"/>
</dbReference>
<dbReference type="Pfam" id="PF04055">
    <property type="entry name" value="Radical_SAM"/>
    <property type="match status" value="1"/>
</dbReference>
<dbReference type="Pfam" id="PF13432">
    <property type="entry name" value="TPR_16"/>
    <property type="match status" value="1"/>
</dbReference>
<dbReference type="SMART" id="SM00729">
    <property type="entry name" value="Elp3"/>
    <property type="match status" value="1"/>
</dbReference>
<dbReference type="InterPro" id="IPR023885">
    <property type="entry name" value="4Fe4S-binding_SPASM_dom"/>
</dbReference>
<evidence type="ECO:0000313" key="7">
    <source>
        <dbReference type="EMBL" id="MZP29358.1"/>
    </source>
</evidence>
<sequence>MQYKPYAAVWEITMGCNMRCKHCGSACRSALPDELTTEEALRLCDDLAELGLKYVTISGGEPLTRGDFHLIAKRLKENGVIPHIITNGWLLTEELIDKVASIGIGTFAISLDGTREMHDYMRMPGSFDRIMAAFDLLKKTNLTTAAITTVNNKNIGELGKIRDILIEKGINLWQIQIGLPMGNFADFDELLLAPEQMDDIIDFAYGMLDEKRIRLFLADCIGYYNVKEIAVRDRTFDAYNVQWQGCSAGKSNIGILHNGDIVGCASVRDRQFIEGNIRQTPLKEIWNGETSFLWSRTMAKSKLGGLCRKCAYGDRCLGGCPNTRLTMSKSIYAENIYCSYHVAMTKSLKKVSAMGDPEKLFRLGRDFAEKGSLQLAEMTMARALELAPGNAEILKYYGFVSYMLGNYDDALMANEQVLAAHPDDVYANKGMGLTLVKLGQLDEGIEYLRNATRLTTPANLHPYHDLAVTLIEHDRDEEARQVIAEATAKSPAFSTMAEGLYRMINEKAS</sequence>
<dbReference type="PROSITE" id="PS50005">
    <property type="entry name" value="TPR"/>
    <property type="match status" value="2"/>
</dbReference>
<dbReference type="Gene3D" id="3.20.20.70">
    <property type="entry name" value="Aldolase class I"/>
    <property type="match status" value="1"/>
</dbReference>
<dbReference type="SMART" id="SM00028">
    <property type="entry name" value="TPR"/>
    <property type="match status" value="3"/>
</dbReference>
<dbReference type="SFLD" id="SFLDG01386">
    <property type="entry name" value="main_SPASM_domain-containing"/>
    <property type="match status" value="1"/>
</dbReference>
<dbReference type="Pfam" id="PF13186">
    <property type="entry name" value="SPASM"/>
    <property type="match status" value="1"/>
</dbReference>
<dbReference type="InterPro" id="IPR013785">
    <property type="entry name" value="Aldolase_TIM"/>
</dbReference>
<evidence type="ECO:0000256" key="2">
    <source>
        <dbReference type="ARBA" id="ARBA00022723"/>
    </source>
</evidence>
<keyword evidence="3" id="KW-0408">Iron</keyword>
<evidence type="ECO:0000313" key="8">
    <source>
        <dbReference type="Proteomes" id="UP000463470"/>
    </source>
</evidence>
<dbReference type="SUPFAM" id="SSF48452">
    <property type="entry name" value="TPR-like"/>
    <property type="match status" value="1"/>
</dbReference>
<dbReference type="GO" id="GO:0051536">
    <property type="term" value="F:iron-sulfur cluster binding"/>
    <property type="evidence" value="ECO:0007669"/>
    <property type="project" value="UniProtKB-KW"/>
</dbReference>
<gene>
    <name evidence="7" type="ORF">GTO91_06515</name>
</gene>
<accession>A0A845L6I1</accession>
<dbReference type="InterPro" id="IPR006638">
    <property type="entry name" value="Elp3/MiaA/NifB-like_rSAM"/>
</dbReference>
<proteinExistence type="predicted"/>
<feature type="domain" description="Radical SAM core" evidence="6">
    <location>
        <begin position="2"/>
        <end position="218"/>
    </location>
</feature>
<dbReference type="Gene3D" id="1.25.40.10">
    <property type="entry name" value="Tetratricopeptide repeat domain"/>
    <property type="match status" value="1"/>
</dbReference>
<feature type="repeat" description="TPR" evidence="5">
    <location>
        <begin position="391"/>
        <end position="424"/>
    </location>
</feature>
<evidence type="ECO:0000256" key="3">
    <source>
        <dbReference type="ARBA" id="ARBA00023004"/>
    </source>
</evidence>
<keyword evidence="1" id="KW-0949">S-adenosyl-L-methionine</keyword>
<reference evidence="7 8" key="1">
    <citation type="submission" date="2020-01" db="EMBL/GenBank/DDBJ databases">
        <title>Whole-genome sequence of Heliobacterium undosum DSM 13378.</title>
        <authorList>
            <person name="Kyndt J.A."/>
            <person name="Meyer T.E."/>
        </authorList>
    </citation>
    <scope>NUCLEOTIDE SEQUENCE [LARGE SCALE GENOMIC DNA]</scope>
    <source>
        <strain evidence="7 8">DSM 13378</strain>
    </source>
</reference>
<dbReference type="AlphaFoldDB" id="A0A845L6I1"/>